<reference evidence="1 2" key="1">
    <citation type="journal article" date="2015" name="Int. J. Syst. Evol. Microbiol.">
        <title>Streptomyces gilvifuscus sp. nov., an actinomycete that produces antibacterial compounds isolated from soil.</title>
        <authorList>
            <person name="Nguyen T.M."/>
            <person name="Kim J."/>
        </authorList>
    </citation>
    <scope>NUCLEOTIDE SEQUENCE [LARGE SCALE GENOMIC DNA]</scope>
    <source>
        <strain evidence="1 2">T113</strain>
    </source>
</reference>
<organism evidence="1 2">
    <name type="scientific">Streptomyces gilvifuscus</name>
    <dbReference type="NCBI Taxonomy" id="1550617"/>
    <lineage>
        <taxon>Bacteria</taxon>
        <taxon>Bacillati</taxon>
        <taxon>Actinomycetota</taxon>
        <taxon>Actinomycetes</taxon>
        <taxon>Kitasatosporales</taxon>
        <taxon>Streptomycetaceae</taxon>
        <taxon>Streptomyces</taxon>
    </lineage>
</organism>
<dbReference type="EMBL" id="JAQOSK010000022">
    <property type="protein sequence ID" value="MDC2960420.1"/>
    <property type="molecule type" value="Genomic_DNA"/>
</dbReference>
<keyword evidence="2" id="KW-1185">Reference proteome</keyword>
<evidence type="ECO:0000313" key="1">
    <source>
        <dbReference type="EMBL" id="MDC2960420.1"/>
    </source>
</evidence>
<dbReference type="RefSeq" id="WP_272178568.1">
    <property type="nucleotide sequence ID" value="NZ_JAQOSK010000022.1"/>
</dbReference>
<proteinExistence type="predicted"/>
<dbReference type="Proteomes" id="UP001221328">
    <property type="component" value="Unassembled WGS sequence"/>
</dbReference>
<accession>A0ABT5G6D3</accession>
<evidence type="ECO:0000313" key="2">
    <source>
        <dbReference type="Proteomes" id="UP001221328"/>
    </source>
</evidence>
<protein>
    <submittedName>
        <fullName evidence="1">Uncharacterized protein</fullName>
    </submittedName>
</protein>
<gene>
    <name evidence="1" type="ORF">PO587_38955</name>
</gene>
<comment type="caution">
    <text evidence="1">The sequence shown here is derived from an EMBL/GenBank/DDBJ whole genome shotgun (WGS) entry which is preliminary data.</text>
</comment>
<name>A0ABT5G6D3_9ACTN</name>
<sequence>MTDAVRVRAALAYLCERASQIRRTLQTGGDGGAPLEAVFASVRSHADDSVVLAALENLEEALLMAGDALGLPGVGEGVRGPLGAAGTDSRQARERVLVCPQKVCGRFEWPSPDPPPRCEVFDRDLARDRL</sequence>